<organism evidence="10">
    <name type="scientific">Gentiana aristata</name>
    <dbReference type="NCBI Taxonomy" id="50749"/>
    <lineage>
        <taxon>Eukaryota</taxon>
        <taxon>Viridiplantae</taxon>
        <taxon>Streptophyta</taxon>
        <taxon>Embryophyta</taxon>
        <taxon>Tracheophyta</taxon>
        <taxon>Spermatophyta</taxon>
        <taxon>Magnoliopsida</taxon>
        <taxon>eudicotyledons</taxon>
        <taxon>Gunneridae</taxon>
        <taxon>Pentapetalae</taxon>
        <taxon>asterids</taxon>
        <taxon>lamiids</taxon>
        <taxon>Gentianales</taxon>
        <taxon>Gentianaceae</taxon>
        <taxon>Gentianeae</taxon>
        <taxon>Gentianinae</taxon>
        <taxon>Gentiana</taxon>
    </lineage>
</organism>
<geneLocation type="chloroplast" evidence="10"/>
<evidence type="ECO:0000256" key="6">
    <source>
        <dbReference type="HAMAP-Rule" id="MF_01390"/>
    </source>
</evidence>
<comment type="subcellular location">
    <subcellularLocation>
        <location evidence="6">Plastid</location>
        <location evidence="6">Chloroplast</location>
    </subcellularLocation>
</comment>
<dbReference type="AlphaFoldDB" id="A0A8F4XP02"/>
<dbReference type="Pfam" id="PF01348">
    <property type="entry name" value="Intron_maturas2"/>
    <property type="match status" value="1"/>
</dbReference>
<proteinExistence type="inferred from homology"/>
<reference evidence="10" key="1">
    <citation type="submission" date="2019-07" db="EMBL/GenBank/DDBJ databases">
        <authorList>
            <person name="Fu P."/>
            <person name="Sun S."/>
        </authorList>
    </citation>
    <scope>NUCLEOTIDE SEQUENCE</scope>
</reference>
<comment type="similarity">
    <text evidence="1 6">Belongs to the intron maturase 2 family. MatK subfamily.</text>
</comment>
<reference evidence="10" key="2">
    <citation type="journal article" date="2021" name="Ecol. Evol.">
        <title>Lineage-specific plastid degradation in subtribe Gentianinae (Gentianaceae).</title>
        <authorList>
            <person name="Fu P.C."/>
            <person name="Sun S.S."/>
            <person name="Twyford A.D."/>
            <person name="Li B.B."/>
            <person name="Zhou R.Q."/>
            <person name="Chen S.L."/>
            <person name="Gao Q.B."/>
            <person name="Favre A."/>
        </authorList>
    </citation>
    <scope>NUCLEOTIDE SEQUENCE</scope>
</reference>
<evidence type="ECO:0000256" key="3">
    <source>
        <dbReference type="ARBA" id="ARBA00022664"/>
    </source>
</evidence>
<gene>
    <name evidence="6 10" type="primary">matK</name>
</gene>
<dbReference type="GO" id="GO:0003723">
    <property type="term" value="F:RNA binding"/>
    <property type="evidence" value="ECO:0007669"/>
    <property type="project" value="UniProtKB-KW"/>
</dbReference>
<dbReference type="PANTHER" id="PTHR34811:SF1">
    <property type="entry name" value="MATURASE K"/>
    <property type="match status" value="1"/>
</dbReference>
<feature type="domain" description="Maturase MatK N-terminal" evidence="9">
    <location>
        <begin position="2"/>
        <end position="330"/>
    </location>
</feature>
<evidence type="ECO:0000256" key="1">
    <source>
        <dbReference type="ARBA" id="ARBA00006621"/>
    </source>
</evidence>
<dbReference type="InterPro" id="IPR002866">
    <property type="entry name" value="Maturase_MatK"/>
</dbReference>
<dbReference type="InterPro" id="IPR024942">
    <property type="entry name" value="Maturase_MatK_N"/>
</dbReference>
<dbReference type="GO" id="GO:0009507">
    <property type="term" value="C:chloroplast"/>
    <property type="evidence" value="ECO:0007669"/>
    <property type="project" value="UniProtKB-SubCell"/>
</dbReference>
<dbReference type="GO" id="GO:0008033">
    <property type="term" value="P:tRNA processing"/>
    <property type="evidence" value="ECO:0007669"/>
    <property type="project" value="UniProtKB-KW"/>
</dbReference>
<name>A0A8F4XP02_9GENT</name>
<protein>
    <recommendedName>
        <fullName evidence="6">Maturase K</fullName>
    </recommendedName>
    <alternativeName>
        <fullName evidence="6">Intron maturase</fullName>
    </alternativeName>
</protein>
<dbReference type="EMBL" id="MN234139">
    <property type="protein sequence ID" value="QXI89124.1"/>
    <property type="molecule type" value="Genomic_DNA"/>
</dbReference>
<accession>A0A8F4XP02</accession>
<dbReference type="HAMAP" id="MF_01390">
    <property type="entry name" value="MatK"/>
    <property type="match status" value="1"/>
</dbReference>
<evidence type="ECO:0000259" key="8">
    <source>
        <dbReference type="Pfam" id="PF01348"/>
    </source>
</evidence>
<keyword evidence="3 6" id="KW-0507">mRNA processing</keyword>
<evidence type="ECO:0000313" key="10">
    <source>
        <dbReference type="EMBL" id="QXI89124.1"/>
    </source>
</evidence>
<evidence type="ECO:0000256" key="2">
    <source>
        <dbReference type="ARBA" id="ARBA00022640"/>
    </source>
</evidence>
<feature type="domain" description="Domain X" evidence="8">
    <location>
        <begin position="359"/>
        <end position="469"/>
    </location>
</feature>
<keyword evidence="7 10" id="KW-0150">Chloroplast</keyword>
<dbReference type="Pfam" id="PF01824">
    <property type="entry name" value="MatK_N"/>
    <property type="match status" value="1"/>
</dbReference>
<dbReference type="GO" id="GO:0006397">
    <property type="term" value="P:mRNA processing"/>
    <property type="evidence" value="ECO:0007669"/>
    <property type="project" value="UniProtKB-KW"/>
</dbReference>
<evidence type="ECO:0000256" key="5">
    <source>
        <dbReference type="ARBA" id="ARBA00022884"/>
    </source>
</evidence>
<dbReference type="PANTHER" id="PTHR34811">
    <property type="entry name" value="MATURASE K"/>
    <property type="match status" value="1"/>
</dbReference>
<keyword evidence="4 6" id="KW-0819">tRNA processing</keyword>
<comment type="function">
    <text evidence="6 7">Usually encoded in the trnK tRNA gene intron. Probably assists in splicing its own and other chloroplast group II introns.</text>
</comment>
<evidence type="ECO:0000256" key="7">
    <source>
        <dbReference type="RuleBase" id="RU004226"/>
    </source>
</evidence>
<keyword evidence="2 7" id="KW-0934">Plastid</keyword>
<keyword evidence="5 6" id="KW-0694">RNA-binding</keyword>
<dbReference type="InterPro" id="IPR024937">
    <property type="entry name" value="Domain_X"/>
</dbReference>
<dbReference type="GO" id="GO:0008380">
    <property type="term" value="P:RNA splicing"/>
    <property type="evidence" value="ECO:0007669"/>
    <property type="project" value="UniProtKB-UniRule"/>
</dbReference>
<sequence>MRRYSQFDRSQQQNFLYPLNFQEYIYALAHDNNFKKSTLLENPGYDNKFSFLVLKRLINQMGRRNPFLISATDLKKNPLFWCNNNLYSQMICEVFLFIVEIPFFIRLIPYEEKRGILKFQSLRSIHSIFPFLEDSFSHFHSVLDIRIPHPIHLEILVHTLSSWVKDVTSLHLLQFFFYEYWNWKNFSVIKNPSHVLLTKRNQRFFLFLYNSYVCEYEFIFFFLHNQFYSLRSIYFGDLLERIHFYVKRKSERFTKTVAKYFHTTLWLFKDPIIHYVRYQGKSILFLKDTPSFLNKWKYYLVTFYESYFDLCFHSERAYIKQLVNHSLDFMFYLVSVRLKSLMIRSEMLENSFLIHNPLKKFETYVPILPLIRSLFKDNFCNQLGHPISKPAWTDFSDFSIIDRFGRICKNLSHYHSGSSKKKSLYRIQYILRLSCAKTLARKHKNSIRAFLKMKGLGSKFFEEFFVSEKGAAYFNLTFLRYSFPFFGVYRIHIWYFDTFCINSLLKH</sequence>
<evidence type="ECO:0000259" key="9">
    <source>
        <dbReference type="Pfam" id="PF01824"/>
    </source>
</evidence>
<evidence type="ECO:0000256" key="4">
    <source>
        <dbReference type="ARBA" id="ARBA00022694"/>
    </source>
</evidence>